<feature type="transmembrane region" description="Helical" evidence="2">
    <location>
        <begin position="135"/>
        <end position="155"/>
    </location>
</feature>
<dbReference type="GO" id="GO:0042910">
    <property type="term" value="F:xenobiotic transmembrane transporter activity"/>
    <property type="evidence" value="ECO:0007669"/>
    <property type="project" value="InterPro"/>
</dbReference>
<sequence length="457" mass="49463">MHASTLKDERSAVPGAGQVLLLAWPMTLKAVFLHGTIVIDGWLVSSLGEQSLAAMGLAAAIGGIALGVIFAFSHAMQIRTAQVFGAHEPVFQKSVLVSGLFVSLSIGIFGLGFIFAFGENLIIALAPSDDIAAEAWSYLAVFSLVILLETVGQCLSSYFNGCGRTRLPLYGYCLSVPINVLASVVLIHGYLGMPALGVVGAAMGSVIAILVQVAFFVVKLQVIDGWLRKVHGWRNGSLSMTLWRHIVFALPIAATFISATVATHVCTLIFANMRLNDFAALTLIAPWSMVIGQISIQWTQATGIIVAQLLGERASEETLDRFLSHAWRGAFVAAGVVAAVFVALALSVDTLYSELSDDTRQTLFSFLPILLLTTFPRTTNAICGNTLRASGDTIYVMHIFVWSQWLFRVPATALAVLVFDVSALWVLSIILAEELLKFWPFHKRLWRGEWKHADVAA</sequence>
<dbReference type="OrthoDB" id="9780160at2"/>
<proteinExistence type="predicted"/>
<feature type="transmembrane region" description="Helical" evidence="2">
    <location>
        <begin position="12"/>
        <end position="32"/>
    </location>
</feature>
<reference evidence="3 4" key="1">
    <citation type="submission" date="2018-03" db="EMBL/GenBank/DDBJ databases">
        <title>Genomic Encyclopedia of Archaeal and Bacterial Type Strains, Phase II (KMG-II): from individual species to whole genera.</title>
        <authorList>
            <person name="Goeker M."/>
        </authorList>
    </citation>
    <scope>NUCLEOTIDE SEQUENCE [LARGE SCALE GENOMIC DNA]</scope>
    <source>
        <strain evidence="3 4">DSM 100673</strain>
    </source>
</reference>
<organism evidence="3 4">
    <name type="scientific">Shimia abyssi</name>
    <dbReference type="NCBI Taxonomy" id="1662395"/>
    <lineage>
        <taxon>Bacteria</taxon>
        <taxon>Pseudomonadati</taxon>
        <taxon>Pseudomonadota</taxon>
        <taxon>Alphaproteobacteria</taxon>
        <taxon>Rhodobacterales</taxon>
        <taxon>Roseobacteraceae</taxon>
    </lineage>
</organism>
<dbReference type="GO" id="GO:0005886">
    <property type="term" value="C:plasma membrane"/>
    <property type="evidence" value="ECO:0007669"/>
    <property type="project" value="TreeGrafter"/>
</dbReference>
<dbReference type="RefSeq" id="WP_106608897.1">
    <property type="nucleotide sequence ID" value="NZ_PYGJ01000008.1"/>
</dbReference>
<dbReference type="AlphaFoldDB" id="A0A2P8FAY9"/>
<feature type="transmembrane region" description="Helical" evidence="2">
    <location>
        <begin position="167"/>
        <end position="191"/>
    </location>
</feature>
<name>A0A2P8FAY9_9RHOB</name>
<keyword evidence="4" id="KW-1185">Reference proteome</keyword>
<dbReference type="PANTHER" id="PTHR43298:SF2">
    <property type="entry name" value="FMN_FAD EXPORTER YEEO-RELATED"/>
    <property type="match status" value="1"/>
</dbReference>
<feature type="transmembrane region" description="Helical" evidence="2">
    <location>
        <begin position="405"/>
        <end position="432"/>
    </location>
</feature>
<dbReference type="GO" id="GO:0015297">
    <property type="term" value="F:antiporter activity"/>
    <property type="evidence" value="ECO:0007669"/>
    <property type="project" value="InterPro"/>
</dbReference>
<dbReference type="EMBL" id="PYGJ01000008">
    <property type="protein sequence ID" value="PSL18903.1"/>
    <property type="molecule type" value="Genomic_DNA"/>
</dbReference>
<keyword evidence="1" id="KW-0813">Transport</keyword>
<feature type="transmembrane region" description="Helical" evidence="2">
    <location>
        <begin position="94"/>
        <end position="115"/>
    </location>
</feature>
<keyword evidence="2" id="KW-1133">Transmembrane helix</keyword>
<evidence type="ECO:0000256" key="1">
    <source>
        <dbReference type="ARBA" id="ARBA00022448"/>
    </source>
</evidence>
<feature type="transmembrane region" description="Helical" evidence="2">
    <location>
        <begin position="52"/>
        <end position="73"/>
    </location>
</feature>
<comment type="caution">
    <text evidence="3">The sequence shown here is derived from an EMBL/GenBank/DDBJ whole genome shotgun (WGS) entry which is preliminary data.</text>
</comment>
<evidence type="ECO:0000256" key="2">
    <source>
        <dbReference type="SAM" id="Phobius"/>
    </source>
</evidence>
<keyword evidence="2" id="KW-0812">Transmembrane</keyword>
<dbReference type="PANTHER" id="PTHR43298">
    <property type="entry name" value="MULTIDRUG RESISTANCE PROTEIN NORM-RELATED"/>
    <property type="match status" value="1"/>
</dbReference>
<evidence type="ECO:0000313" key="3">
    <source>
        <dbReference type="EMBL" id="PSL18903.1"/>
    </source>
</evidence>
<gene>
    <name evidence="3" type="ORF">CLV88_10881</name>
</gene>
<evidence type="ECO:0000313" key="4">
    <source>
        <dbReference type="Proteomes" id="UP000240418"/>
    </source>
</evidence>
<dbReference type="Pfam" id="PF01554">
    <property type="entry name" value="MatE"/>
    <property type="match status" value="2"/>
</dbReference>
<accession>A0A2P8FAY9</accession>
<feature type="transmembrane region" description="Helical" evidence="2">
    <location>
        <begin position="197"/>
        <end position="222"/>
    </location>
</feature>
<dbReference type="InterPro" id="IPR050222">
    <property type="entry name" value="MATE_MdtK"/>
</dbReference>
<protein>
    <submittedName>
        <fullName evidence="3">Na+-driven multidrug efflux pump</fullName>
    </submittedName>
</protein>
<keyword evidence="2" id="KW-0472">Membrane</keyword>
<dbReference type="InterPro" id="IPR002528">
    <property type="entry name" value="MATE_fam"/>
</dbReference>
<dbReference type="Proteomes" id="UP000240418">
    <property type="component" value="Unassembled WGS sequence"/>
</dbReference>
<feature type="transmembrane region" description="Helical" evidence="2">
    <location>
        <begin position="330"/>
        <end position="348"/>
    </location>
</feature>
<feature type="transmembrane region" description="Helical" evidence="2">
    <location>
        <begin position="242"/>
        <end position="270"/>
    </location>
</feature>